<organism evidence="1">
    <name type="scientific">Dendroctonus ponderosae</name>
    <name type="common">Mountain pine beetle</name>
    <dbReference type="NCBI Taxonomy" id="77166"/>
    <lineage>
        <taxon>Eukaryota</taxon>
        <taxon>Metazoa</taxon>
        <taxon>Ecdysozoa</taxon>
        <taxon>Arthropoda</taxon>
        <taxon>Hexapoda</taxon>
        <taxon>Insecta</taxon>
        <taxon>Pterygota</taxon>
        <taxon>Neoptera</taxon>
        <taxon>Endopterygota</taxon>
        <taxon>Coleoptera</taxon>
        <taxon>Polyphaga</taxon>
        <taxon>Cucujiformia</taxon>
        <taxon>Curculionidae</taxon>
        <taxon>Scolytinae</taxon>
        <taxon>Dendroctonus</taxon>
    </lineage>
</organism>
<evidence type="ECO:0000313" key="1">
    <source>
        <dbReference type="EMBL" id="ENN81459.1"/>
    </source>
</evidence>
<accession>N6TLY4</accession>
<feature type="non-terminal residue" evidence="1">
    <location>
        <position position="1"/>
    </location>
</feature>
<name>N6TLY4_DENPD</name>
<reference evidence="1" key="1">
    <citation type="journal article" date="2013" name="Genome Biol.">
        <title>Draft genome of the mountain pine beetle, Dendroctonus ponderosae Hopkins, a major forest pest.</title>
        <authorList>
            <person name="Keeling C.I."/>
            <person name="Yuen M.M."/>
            <person name="Liao N.Y."/>
            <person name="Docking T.R."/>
            <person name="Chan S.K."/>
            <person name="Taylor G.A."/>
            <person name="Palmquist D.L."/>
            <person name="Jackman S.D."/>
            <person name="Nguyen A."/>
            <person name="Li M."/>
            <person name="Henderson H."/>
            <person name="Janes J.K."/>
            <person name="Zhao Y."/>
            <person name="Pandoh P."/>
            <person name="Moore R."/>
            <person name="Sperling F.A."/>
            <person name="Huber D.P."/>
            <person name="Birol I."/>
            <person name="Jones S.J."/>
            <person name="Bohlmann J."/>
        </authorList>
    </citation>
    <scope>NUCLEOTIDE SEQUENCE</scope>
</reference>
<protein>
    <submittedName>
        <fullName evidence="1">Uncharacterized protein</fullName>
    </submittedName>
</protein>
<dbReference type="AlphaFoldDB" id="N6TLY4"/>
<gene>
    <name evidence="1" type="ORF">YQE_02152</name>
</gene>
<dbReference type="EMBL" id="KB740092">
    <property type="protein sequence ID" value="ENN81459.1"/>
    <property type="molecule type" value="Genomic_DNA"/>
</dbReference>
<dbReference type="HOGENOM" id="CLU_2742649_0_0_1"/>
<proteinExistence type="predicted"/>
<sequence length="71" mass="7938">MITDLFSLPTFQPTQSLSHTNNNGDGDDEQLTLLTYLLVTYYVVADVREESSKIFGLWAGDPQYLQGSGKH</sequence>